<evidence type="ECO:0000256" key="7">
    <source>
        <dbReference type="ARBA" id="ARBA00022723"/>
    </source>
</evidence>
<dbReference type="PANTHER" id="PTHR38011">
    <property type="entry name" value="DIHYDROFOLATE REDUCTASE FAMILY PROTEIN (AFU_ORTHOLOGUE AFUA_8G06820)"/>
    <property type="match status" value="1"/>
</dbReference>
<feature type="binding site" evidence="15">
    <location>
        <position position="89"/>
    </location>
    <ligand>
        <name>Zn(2+)</name>
        <dbReference type="ChEBI" id="CHEBI:29105"/>
        <note>catalytic</note>
    </ligand>
</feature>
<feature type="binding site" evidence="14">
    <location>
        <position position="188"/>
    </location>
    <ligand>
        <name>substrate</name>
    </ligand>
</feature>
<dbReference type="UniPathway" id="UPA00275">
    <property type="reaction ID" value="UER00401"/>
</dbReference>
<name>A0A832GLM5_9BACT</name>
<dbReference type="GO" id="GO:0050661">
    <property type="term" value="F:NADP binding"/>
    <property type="evidence" value="ECO:0007669"/>
    <property type="project" value="InterPro"/>
</dbReference>
<dbReference type="SUPFAM" id="SSF53927">
    <property type="entry name" value="Cytidine deaminase-like"/>
    <property type="match status" value="1"/>
</dbReference>
<dbReference type="PROSITE" id="PS51747">
    <property type="entry name" value="CYT_DCMP_DEAMINASES_2"/>
    <property type="match status" value="1"/>
</dbReference>
<feature type="binding site" evidence="14">
    <location>
        <position position="211"/>
    </location>
    <ligand>
        <name>substrate</name>
    </ligand>
</feature>
<keyword evidence="7 12" id="KW-0479">Metal-binding</keyword>
<evidence type="ECO:0000256" key="3">
    <source>
        <dbReference type="ARBA" id="ARBA00004910"/>
    </source>
</evidence>
<feature type="domain" description="CMP/dCMP-type deaminase" evidence="16">
    <location>
        <begin position="4"/>
        <end position="119"/>
    </location>
</feature>
<evidence type="ECO:0000259" key="16">
    <source>
        <dbReference type="PROSITE" id="PS51747"/>
    </source>
</evidence>
<keyword evidence="11" id="KW-0511">Multifunctional enzyme</keyword>
<dbReference type="NCBIfam" id="TIGR00227">
    <property type="entry name" value="ribD_Cterm"/>
    <property type="match status" value="1"/>
</dbReference>
<evidence type="ECO:0000256" key="8">
    <source>
        <dbReference type="ARBA" id="ARBA00022833"/>
    </source>
</evidence>
<comment type="cofactor">
    <cofactor evidence="12 15">
        <name>Zn(2+)</name>
        <dbReference type="ChEBI" id="CHEBI:29105"/>
    </cofactor>
    <text evidence="12 15">Binds 1 zinc ion.</text>
</comment>
<dbReference type="Pfam" id="PF01872">
    <property type="entry name" value="RibD_C"/>
    <property type="match status" value="1"/>
</dbReference>
<dbReference type="InterPro" id="IPR016193">
    <property type="entry name" value="Cytidine_deaminase-like"/>
</dbReference>
<dbReference type="SUPFAM" id="SSF53597">
    <property type="entry name" value="Dihydrofolate reductase-like"/>
    <property type="match status" value="1"/>
</dbReference>
<feature type="binding site" evidence="15">
    <location>
        <position position="80"/>
    </location>
    <ligand>
        <name>Zn(2+)</name>
        <dbReference type="ChEBI" id="CHEBI:29105"/>
        <note>catalytic</note>
    </ligand>
</feature>
<evidence type="ECO:0000313" key="17">
    <source>
        <dbReference type="EMBL" id="HGV54615.1"/>
    </source>
</evidence>
<dbReference type="EC" id="1.1.1.193" evidence="12"/>
<feature type="binding site" evidence="14">
    <location>
        <position position="204"/>
    </location>
    <ligand>
        <name>NADP(+)</name>
        <dbReference type="ChEBI" id="CHEBI:58349"/>
    </ligand>
</feature>
<feature type="active site" description="Proton donor" evidence="13">
    <location>
        <position position="57"/>
    </location>
</feature>
<evidence type="ECO:0000256" key="4">
    <source>
        <dbReference type="ARBA" id="ARBA00005259"/>
    </source>
</evidence>
<feature type="binding site" evidence="14">
    <location>
        <position position="172"/>
    </location>
    <ligand>
        <name>substrate</name>
    </ligand>
</feature>
<keyword evidence="9 12" id="KW-0521">NADP</keyword>
<feature type="binding site" evidence="14">
    <location>
        <position position="208"/>
    </location>
    <ligand>
        <name>substrate</name>
    </ligand>
</feature>
<evidence type="ECO:0000256" key="12">
    <source>
        <dbReference type="PIRNR" id="PIRNR006769"/>
    </source>
</evidence>
<dbReference type="EC" id="3.5.4.26" evidence="12"/>
<feature type="binding site" evidence="14">
    <location>
        <position position="297"/>
    </location>
    <ligand>
        <name>substrate</name>
    </ligand>
</feature>
<comment type="similarity">
    <text evidence="4 12">In the N-terminal section; belongs to the cytidine and deoxycytidylate deaminase family.</text>
</comment>
<evidence type="ECO:0000256" key="9">
    <source>
        <dbReference type="ARBA" id="ARBA00022857"/>
    </source>
</evidence>
<dbReference type="Gene3D" id="3.40.140.10">
    <property type="entry name" value="Cytidine Deaminase, domain 2"/>
    <property type="match status" value="1"/>
</dbReference>
<comment type="catalytic activity">
    <reaction evidence="12">
        <text>2,5-diamino-6-hydroxy-4-(5-phosphoribosylamino)-pyrimidine + H2O + H(+) = 5-amino-6-(5-phospho-D-ribosylamino)uracil + NH4(+)</text>
        <dbReference type="Rhea" id="RHEA:21868"/>
        <dbReference type="ChEBI" id="CHEBI:15377"/>
        <dbReference type="ChEBI" id="CHEBI:15378"/>
        <dbReference type="ChEBI" id="CHEBI:28938"/>
        <dbReference type="ChEBI" id="CHEBI:58453"/>
        <dbReference type="ChEBI" id="CHEBI:58614"/>
        <dbReference type="EC" id="3.5.4.26"/>
    </reaction>
</comment>
<feature type="binding site" evidence="14">
    <location>
        <position position="225"/>
    </location>
    <ligand>
        <name>NADP(+)</name>
        <dbReference type="ChEBI" id="CHEBI:58349"/>
    </ligand>
</feature>
<dbReference type="GO" id="GO:0008703">
    <property type="term" value="F:5-amino-6-(5-phosphoribosylamino)uracil reductase activity"/>
    <property type="evidence" value="ECO:0007669"/>
    <property type="project" value="UniProtKB-EC"/>
</dbReference>
<accession>A0A832GLM5</accession>
<evidence type="ECO:0000256" key="11">
    <source>
        <dbReference type="ARBA" id="ARBA00023268"/>
    </source>
</evidence>
<evidence type="ECO:0000256" key="6">
    <source>
        <dbReference type="ARBA" id="ARBA00022619"/>
    </source>
</evidence>
<sequence>MALKEDQHYMKIAIREAYKGLGYTSPNPPVGAVVVDPESGEVIAKGYHRAYGLAHAERVALDQAGERAKGAYLYVTLEPCCHYGKTPPCTLAILEAGIKRVICGIRDPNPLACNGLDYLKEKGLEVKVGILGEDIKYLTRFFLSIILRKRPWIMVKVAQSLDGRIAVSSGDSKWISGERALRFSHKLRAITDAIVVGKNTVLKDDPELTTRLVKGKNPIRIVLDTKVSLSPNYRVFQVTEEKRTILACGEDVPPERLSPFIHKGVEIWQLPLKGVHIDLQAFVAKAYERKISSLLIEGGGYLHGAFLQEGLIDEVFCVVAPLIIGDPEGIFSFQAKPLERLSQAYKLYRFQSQKLGDCFLLHGITQEGITLLNTPLEFL</sequence>
<dbReference type="CDD" id="cd01284">
    <property type="entry name" value="Riboflavin_deaminase-reductase"/>
    <property type="match status" value="1"/>
</dbReference>
<dbReference type="InterPro" id="IPR004794">
    <property type="entry name" value="Eubact_RibD"/>
</dbReference>
<comment type="caution">
    <text evidence="17">The sequence shown here is derived from an EMBL/GenBank/DDBJ whole genome shotgun (WGS) entry which is preliminary data.</text>
</comment>
<dbReference type="NCBIfam" id="TIGR00326">
    <property type="entry name" value="eubact_ribD"/>
    <property type="match status" value="1"/>
</dbReference>
<dbReference type="PROSITE" id="PS00903">
    <property type="entry name" value="CYT_DCMP_DEAMINASES_1"/>
    <property type="match status" value="1"/>
</dbReference>
<dbReference type="InterPro" id="IPR002125">
    <property type="entry name" value="CMP_dCMP_dom"/>
</dbReference>
<feature type="binding site" evidence="15">
    <location>
        <position position="55"/>
    </location>
    <ligand>
        <name>Zn(2+)</name>
        <dbReference type="ChEBI" id="CHEBI:29105"/>
        <note>catalytic</note>
    </ligand>
</feature>
<dbReference type="InterPro" id="IPR011549">
    <property type="entry name" value="RibD_C"/>
</dbReference>
<dbReference type="Pfam" id="PF00383">
    <property type="entry name" value="dCMP_cyt_deam_1"/>
    <property type="match status" value="1"/>
</dbReference>
<keyword evidence="10 12" id="KW-0560">Oxidoreductase</keyword>
<comment type="similarity">
    <text evidence="5 12">In the C-terminal section; belongs to the HTP reductase family.</text>
</comment>
<dbReference type="AlphaFoldDB" id="A0A832GLM5"/>
<protein>
    <recommendedName>
        <fullName evidence="12">Riboflavin biosynthesis protein RibD</fullName>
    </recommendedName>
    <domain>
        <recommendedName>
            <fullName evidence="12">Diaminohydroxyphosphoribosylaminopyrimidine deaminase</fullName>
            <shortName evidence="12">DRAP deaminase</shortName>
            <ecNumber evidence="12">3.5.4.26</ecNumber>
        </recommendedName>
        <alternativeName>
            <fullName evidence="12">Riboflavin-specific deaminase</fullName>
        </alternativeName>
    </domain>
    <domain>
        <recommendedName>
            <fullName evidence="12">5-amino-6-(5-phosphoribosylamino)uracil reductase</fullName>
            <ecNumber evidence="12">1.1.1.193</ecNumber>
        </recommendedName>
        <alternativeName>
            <fullName evidence="12">HTP reductase</fullName>
        </alternativeName>
    </domain>
</protein>
<dbReference type="InterPro" id="IPR050765">
    <property type="entry name" value="Riboflavin_Biosynth_HTPR"/>
</dbReference>
<evidence type="ECO:0000256" key="5">
    <source>
        <dbReference type="ARBA" id="ARBA00007417"/>
    </source>
</evidence>
<proteinExistence type="inferred from homology"/>
<gene>
    <name evidence="17" type="primary">ribD</name>
    <name evidence="17" type="ORF">ENT73_00815</name>
</gene>
<dbReference type="GO" id="GO:0009231">
    <property type="term" value="P:riboflavin biosynthetic process"/>
    <property type="evidence" value="ECO:0007669"/>
    <property type="project" value="UniProtKB-UniPathway"/>
</dbReference>
<keyword evidence="12 17" id="KW-0378">Hydrolase</keyword>
<evidence type="ECO:0000256" key="2">
    <source>
        <dbReference type="ARBA" id="ARBA00004882"/>
    </source>
</evidence>
<comment type="catalytic activity">
    <reaction evidence="12">
        <text>5-amino-6-(5-phospho-D-ribitylamino)uracil + NADP(+) = 5-amino-6-(5-phospho-D-ribosylamino)uracil + NADPH + H(+)</text>
        <dbReference type="Rhea" id="RHEA:17845"/>
        <dbReference type="ChEBI" id="CHEBI:15378"/>
        <dbReference type="ChEBI" id="CHEBI:57783"/>
        <dbReference type="ChEBI" id="CHEBI:58349"/>
        <dbReference type="ChEBI" id="CHEBI:58421"/>
        <dbReference type="ChEBI" id="CHEBI:58453"/>
        <dbReference type="EC" id="1.1.1.193"/>
    </reaction>
</comment>
<keyword evidence="8 12" id="KW-0862">Zinc</keyword>
<reference evidence="17" key="1">
    <citation type="journal article" date="2020" name="mSystems">
        <title>Genome- and Community-Level Interaction Insights into Carbon Utilization and Element Cycling Functions of Hydrothermarchaeota in Hydrothermal Sediment.</title>
        <authorList>
            <person name="Zhou Z."/>
            <person name="Liu Y."/>
            <person name="Xu W."/>
            <person name="Pan J."/>
            <person name="Luo Z.H."/>
            <person name="Li M."/>
        </authorList>
    </citation>
    <scope>NUCLEOTIDE SEQUENCE [LARGE SCALE GENOMIC DNA]</scope>
    <source>
        <strain evidence="17">SpSt-605</strain>
    </source>
</reference>
<comment type="function">
    <text evidence="1 12">Converts 2,5-diamino-6-(ribosylamino)-4(3h)-pyrimidinone 5'-phosphate into 5-amino-6-(ribosylamino)-2,4(1h,3h)-pyrimidinedione 5'-phosphate.</text>
</comment>
<feature type="binding site" evidence="14">
    <location>
        <position position="200"/>
    </location>
    <ligand>
        <name>NADP(+)</name>
        <dbReference type="ChEBI" id="CHEBI:58349"/>
    </ligand>
</feature>
<feature type="binding site" evidence="14">
    <location>
        <position position="174"/>
    </location>
    <ligand>
        <name>NADP(+)</name>
        <dbReference type="ChEBI" id="CHEBI:58349"/>
    </ligand>
</feature>
<dbReference type="GO" id="GO:0008835">
    <property type="term" value="F:diaminohydroxyphosphoribosylaminopyrimidine deaminase activity"/>
    <property type="evidence" value="ECO:0007669"/>
    <property type="project" value="UniProtKB-EC"/>
</dbReference>
<dbReference type="Gene3D" id="3.40.430.10">
    <property type="entry name" value="Dihydrofolate Reductase, subunit A"/>
    <property type="match status" value="1"/>
</dbReference>
<feature type="binding site" evidence="14">
    <location>
        <begin position="299"/>
        <end position="305"/>
    </location>
    <ligand>
        <name>NADP(+)</name>
        <dbReference type="ChEBI" id="CHEBI:58349"/>
    </ligand>
</feature>
<evidence type="ECO:0000256" key="13">
    <source>
        <dbReference type="PIRSR" id="PIRSR006769-1"/>
    </source>
</evidence>
<feature type="binding site" evidence="14">
    <location>
        <position position="158"/>
    </location>
    <ligand>
        <name>NADP(+)</name>
        <dbReference type="ChEBI" id="CHEBI:58349"/>
    </ligand>
</feature>
<evidence type="ECO:0000256" key="10">
    <source>
        <dbReference type="ARBA" id="ARBA00023002"/>
    </source>
</evidence>
<keyword evidence="6 12" id="KW-0686">Riboflavin biosynthesis</keyword>
<evidence type="ECO:0000256" key="15">
    <source>
        <dbReference type="PIRSR" id="PIRSR006769-3"/>
    </source>
</evidence>
<dbReference type="GO" id="GO:0008270">
    <property type="term" value="F:zinc ion binding"/>
    <property type="evidence" value="ECO:0007669"/>
    <property type="project" value="InterPro"/>
</dbReference>
<dbReference type="InterPro" id="IPR002734">
    <property type="entry name" value="RibDG_C"/>
</dbReference>
<evidence type="ECO:0000256" key="14">
    <source>
        <dbReference type="PIRSR" id="PIRSR006769-2"/>
    </source>
</evidence>
<dbReference type="EMBL" id="DSZU01000017">
    <property type="protein sequence ID" value="HGV54615.1"/>
    <property type="molecule type" value="Genomic_DNA"/>
</dbReference>
<dbReference type="PANTHER" id="PTHR38011:SF7">
    <property type="entry name" value="2,5-DIAMINO-6-RIBOSYLAMINO-4(3H)-PYRIMIDINONE 5'-PHOSPHATE REDUCTASE"/>
    <property type="match status" value="1"/>
</dbReference>
<dbReference type="InterPro" id="IPR016192">
    <property type="entry name" value="APOBEC/CMP_deaminase_Zn-bd"/>
</dbReference>
<organism evidence="17">
    <name type="scientific">Caldimicrobium thiodismutans</name>
    <dbReference type="NCBI Taxonomy" id="1653476"/>
    <lineage>
        <taxon>Bacteria</taxon>
        <taxon>Pseudomonadati</taxon>
        <taxon>Thermodesulfobacteriota</taxon>
        <taxon>Thermodesulfobacteria</taxon>
        <taxon>Thermodesulfobacteriales</taxon>
        <taxon>Thermodesulfobacteriaceae</taxon>
        <taxon>Caldimicrobium</taxon>
    </lineage>
</organism>
<dbReference type="InterPro" id="IPR024072">
    <property type="entry name" value="DHFR-like_dom_sf"/>
</dbReference>
<dbReference type="PIRSF" id="PIRSF006769">
    <property type="entry name" value="RibD"/>
    <property type="match status" value="1"/>
</dbReference>
<evidence type="ECO:0000256" key="1">
    <source>
        <dbReference type="ARBA" id="ARBA00002151"/>
    </source>
</evidence>
<comment type="pathway">
    <text evidence="3 12">Cofactor biosynthesis; riboflavin biosynthesis; 5-amino-6-(D-ribitylamino)uracil from GTP: step 3/4.</text>
</comment>
<comment type="pathway">
    <text evidence="2 12">Cofactor biosynthesis; riboflavin biosynthesis; 5-amino-6-(D-ribitylamino)uracil from GTP: step 2/4.</text>
</comment>